<keyword evidence="6" id="KW-0325">Glycoprotein</keyword>
<feature type="transmembrane region" description="Helical" evidence="7">
    <location>
        <begin position="94"/>
        <end position="113"/>
    </location>
</feature>
<evidence type="ECO:0000256" key="6">
    <source>
        <dbReference type="ARBA" id="ARBA00023180"/>
    </source>
</evidence>
<feature type="transmembrane region" description="Helical" evidence="7">
    <location>
        <begin position="203"/>
        <end position="221"/>
    </location>
</feature>
<feature type="transmembrane region" description="Helical" evidence="7">
    <location>
        <begin position="125"/>
        <end position="145"/>
    </location>
</feature>
<protein>
    <submittedName>
        <fullName evidence="9">Major facilitator superfamily domain-containing protein</fullName>
    </submittedName>
</protein>
<dbReference type="GO" id="GO:0005886">
    <property type="term" value="C:plasma membrane"/>
    <property type="evidence" value="ECO:0007669"/>
    <property type="project" value="TreeGrafter"/>
</dbReference>
<sequence>MSRRARSIFITTYLILQAIAPTFTAQWSDTVGRRPLYMSCFVIFAAANIGLGMQDNYVALLVLRCSQSAGGSGNVALSNAVATDITTPSERGSYIAYASAIPMLGSTLVWTHIRRALAQRAGWHSVFWLLLGLTGAIAIPMALFFPEICRECYTNVRIERIALQQGIQVPYDKRDKLAKSRHVAFPNPFASVMLLLQRECGFALLYNSILCCSFYAILSLIPSQFHKVYDFSELHISLCYIPFGRAHARSNFRRHATRLGLPTEKNRQTNLAGFPIEHARLEVAFPTIVLGSACLIGFGWTLHYRTNLAGPLILLFVIALCLSASLNCVSCLMLDLYPDRAGTVSASNNLLRCLMGAGATAVIVPMIDGIGNGWALTIFGLLNVPALPLLWYIMKHGPNWRAEMLKRESESKTAGTNCNEVIDQFSLCFD</sequence>
<feature type="transmembrane region" description="Helical" evidence="7">
    <location>
        <begin position="308"/>
        <end position="337"/>
    </location>
</feature>
<dbReference type="OrthoDB" id="440553at2759"/>
<dbReference type="SUPFAM" id="SSF103473">
    <property type="entry name" value="MFS general substrate transporter"/>
    <property type="match status" value="1"/>
</dbReference>
<dbReference type="PROSITE" id="PS50850">
    <property type="entry name" value="MFS"/>
    <property type="match status" value="1"/>
</dbReference>
<dbReference type="InterPro" id="IPR020846">
    <property type="entry name" value="MFS_dom"/>
</dbReference>
<evidence type="ECO:0000256" key="3">
    <source>
        <dbReference type="ARBA" id="ARBA00022692"/>
    </source>
</evidence>
<accession>A0A9P9DH46</accession>
<evidence type="ECO:0000256" key="1">
    <source>
        <dbReference type="ARBA" id="ARBA00004141"/>
    </source>
</evidence>
<organism evidence="9 10">
    <name type="scientific">Dactylonectria macrodidyma</name>
    <dbReference type="NCBI Taxonomy" id="307937"/>
    <lineage>
        <taxon>Eukaryota</taxon>
        <taxon>Fungi</taxon>
        <taxon>Dikarya</taxon>
        <taxon>Ascomycota</taxon>
        <taxon>Pezizomycotina</taxon>
        <taxon>Sordariomycetes</taxon>
        <taxon>Hypocreomycetidae</taxon>
        <taxon>Hypocreales</taxon>
        <taxon>Nectriaceae</taxon>
        <taxon>Dactylonectria</taxon>
    </lineage>
</organism>
<feature type="transmembrane region" description="Helical" evidence="7">
    <location>
        <begin position="283"/>
        <end position="302"/>
    </location>
</feature>
<keyword evidence="5 7" id="KW-0472">Membrane</keyword>
<name>A0A9P9DH46_9HYPO</name>
<evidence type="ECO:0000313" key="10">
    <source>
        <dbReference type="Proteomes" id="UP000738349"/>
    </source>
</evidence>
<feature type="domain" description="Major facilitator superfamily (MFS) profile" evidence="8">
    <location>
        <begin position="1"/>
        <end position="398"/>
    </location>
</feature>
<dbReference type="PANTHER" id="PTHR23502">
    <property type="entry name" value="MAJOR FACILITATOR SUPERFAMILY"/>
    <property type="match status" value="1"/>
</dbReference>
<dbReference type="GO" id="GO:0022857">
    <property type="term" value="F:transmembrane transporter activity"/>
    <property type="evidence" value="ECO:0007669"/>
    <property type="project" value="InterPro"/>
</dbReference>
<dbReference type="Proteomes" id="UP000738349">
    <property type="component" value="Unassembled WGS sequence"/>
</dbReference>
<reference evidence="9" key="1">
    <citation type="journal article" date="2021" name="Nat. Commun.">
        <title>Genetic determinants of endophytism in the Arabidopsis root mycobiome.</title>
        <authorList>
            <person name="Mesny F."/>
            <person name="Miyauchi S."/>
            <person name="Thiergart T."/>
            <person name="Pickel B."/>
            <person name="Atanasova L."/>
            <person name="Karlsson M."/>
            <person name="Huettel B."/>
            <person name="Barry K.W."/>
            <person name="Haridas S."/>
            <person name="Chen C."/>
            <person name="Bauer D."/>
            <person name="Andreopoulos W."/>
            <person name="Pangilinan J."/>
            <person name="LaButti K."/>
            <person name="Riley R."/>
            <person name="Lipzen A."/>
            <person name="Clum A."/>
            <person name="Drula E."/>
            <person name="Henrissat B."/>
            <person name="Kohler A."/>
            <person name="Grigoriev I.V."/>
            <person name="Martin F.M."/>
            <person name="Hacquard S."/>
        </authorList>
    </citation>
    <scope>NUCLEOTIDE SEQUENCE</scope>
    <source>
        <strain evidence="9">MPI-CAGE-AT-0147</strain>
    </source>
</reference>
<evidence type="ECO:0000313" key="9">
    <source>
        <dbReference type="EMBL" id="KAH7120510.1"/>
    </source>
</evidence>
<keyword evidence="3 7" id="KW-0812">Transmembrane</keyword>
<evidence type="ECO:0000256" key="5">
    <source>
        <dbReference type="ARBA" id="ARBA00023136"/>
    </source>
</evidence>
<comment type="subcellular location">
    <subcellularLocation>
        <location evidence="1">Membrane</location>
        <topology evidence="1">Multi-pass membrane protein</topology>
    </subcellularLocation>
</comment>
<dbReference type="AlphaFoldDB" id="A0A9P9DH46"/>
<evidence type="ECO:0000256" key="2">
    <source>
        <dbReference type="ARBA" id="ARBA00022448"/>
    </source>
</evidence>
<dbReference type="InterPro" id="IPR011701">
    <property type="entry name" value="MFS"/>
</dbReference>
<dbReference type="InterPro" id="IPR036259">
    <property type="entry name" value="MFS_trans_sf"/>
</dbReference>
<comment type="caution">
    <text evidence="9">The sequence shown here is derived from an EMBL/GenBank/DDBJ whole genome shotgun (WGS) entry which is preliminary data.</text>
</comment>
<gene>
    <name evidence="9" type="ORF">EDB81DRAFT_847817</name>
</gene>
<feature type="transmembrane region" description="Helical" evidence="7">
    <location>
        <begin position="373"/>
        <end position="394"/>
    </location>
</feature>
<keyword evidence="4 7" id="KW-1133">Transmembrane helix</keyword>
<evidence type="ECO:0000256" key="4">
    <source>
        <dbReference type="ARBA" id="ARBA00022989"/>
    </source>
</evidence>
<dbReference type="PANTHER" id="PTHR23502:SF51">
    <property type="entry name" value="QUINIDINE RESISTANCE PROTEIN 1-RELATED"/>
    <property type="match status" value="1"/>
</dbReference>
<dbReference type="Pfam" id="PF07690">
    <property type="entry name" value="MFS_1"/>
    <property type="match status" value="1"/>
</dbReference>
<dbReference type="EMBL" id="JAGMUV010000025">
    <property type="protein sequence ID" value="KAH7120510.1"/>
    <property type="molecule type" value="Genomic_DNA"/>
</dbReference>
<evidence type="ECO:0000259" key="8">
    <source>
        <dbReference type="PROSITE" id="PS50850"/>
    </source>
</evidence>
<keyword evidence="10" id="KW-1185">Reference proteome</keyword>
<evidence type="ECO:0000256" key="7">
    <source>
        <dbReference type="SAM" id="Phobius"/>
    </source>
</evidence>
<dbReference type="Gene3D" id="1.20.1250.20">
    <property type="entry name" value="MFS general substrate transporter like domains"/>
    <property type="match status" value="1"/>
</dbReference>
<proteinExistence type="predicted"/>
<keyword evidence="2" id="KW-0813">Transport</keyword>